<organism evidence="2 3">
    <name type="scientific">Candidatus Avipropionibacterium avicola</name>
    <dbReference type="NCBI Taxonomy" id="2840701"/>
    <lineage>
        <taxon>Bacteria</taxon>
        <taxon>Bacillati</taxon>
        <taxon>Actinomycetota</taxon>
        <taxon>Actinomycetes</taxon>
        <taxon>Propionibacteriales</taxon>
        <taxon>Propionibacteriaceae</taxon>
        <taxon>Propionibacteriaceae incertae sedis</taxon>
        <taxon>Candidatus Avipropionibacterium</taxon>
    </lineage>
</organism>
<dbReference type="PANTHER" id="PTHR43861:SF3">
    <property type="entry name" value="PUTATIVE (AFU_ORTHOLOGUE AFUA_2G14390)-RELATED"/>
    <property type="match status" value="1"/>
</dbReference>
<reference evidence="2" key="2">
    <citation type="journal article" date="2021" name="PeerJ">
        <title>Extensive microbial diversity within the chicken gut microbiome revealed by metagenomics and culture.</title>
        <authorList>
            <person name="Gilroy R."/>
            <person name="Ravi A."/>
            <person name="Getino M."/>
            <person name="Pursley I."/>
            <person name="Horton D.L."/>
            <person name="Alikhan N.F."/>
            <person name="Baker D."/>
            <person name="Gharbi K."/>
            <person name="Hall N."/>
            <person name="Watson M."/>
            <person name="Adriaenssens E.M."/>
            <person name="Foster-Nyarko E."/>
            <person name="Jarju S."/>
            <person name="Secka A."/>
            <person name="Antonio M."/>
            <person name="Oren A."/>
            <person name="Chaudhuri R.R."/>
            <person name="La Ragione R."/>
            <person name="Hildebrand F."/>
            <person name="Pallen M.J."/>
        </authorList>
    </citation>
    <scope>NUCLEOTIDE SEQUENCE</scope>
    <source>
        <strain evidence="2">ChiGjej1B1-24693</strain>
    </source>
</reference>
<protein>
    <submittedName>
        <fullName evidence="2">Methyltransferase domain-containing protein</fullName>
    </submittedName>
</protein>
<dbReference type="AlphaFoldDB" id="A0A9D1H046"/>
<dbReference type="GO" id="GO:0032259">
    <property type="term" value="P:methylation"/>
    <property type="evidence" value="ECO:0007669"/>
    <property type="project" value="UniProtKB-KW"/>
</dbReference>
<dbReference type="InterPro" id="IPR029063">
    <property type="entry name" value="SAM-dependent_MTases_sf"/>
</dbReference>
<dbReference type="Pfam" id="PF13489">
    <property type="entry name" value="Methyltransf_23"/>
    <property type="match status" value="1"/>
</dbReference>
<reference evidence="2" key="1">
    <citation type="submission" date="2020-10" db="EMBL/GenBank/DDBJ databases">
        <authorList>
            <person name="Gilroy R."/>
        </authorList>
    </citation>
    <scope>NUCLEOTIDE SEQUENCE</scope>
    <source>
        <strain evidence="2">ChiGjej1B1-24693</strain>
    </source>
</reference>
<keyword evidence="1" id="KW-0808">Transferase</keyword>
<evidence type="ECO:0000313" key="2">
    <source>
        <dbReference type="EMBL" id="HIT76746.1"/>
    </source>
</evidence>
<evidence type="ECO:0000313" key="3">
    <source>
        <dbReference type="Proteomes" id="UP000886842"/>
    </source>
</evidence>
<dbReference type="Proteomes" id="UP000886842">
    <property type="component" value="Unassembled WGS sequence"/>
</dbReference>
<keyword evidence="2" id="KW-0489">Methyltransferase</keyword>
<proteinExistence type="predicted"/>
<dbReference type="GO" id="GO:0008168">
    <property type="term" value="F:methyltransferase activity"/>
    <property type="evidence" value="ECO:0007669"/>
    <property type="project" value="UniProtKB-KW"/>
</dbReference>
<name>A0A9D1H046_9ACTN</name>
<dbReference type="SUPFAM" id="SSF53335">
    <property type="entry name" value="S-adenosyl-L-methionine-dependent methyltransferases"/>
    <property type="match status" value="1"/>
</dbReference>
<dbReference type="EMBL" id="DVLP01000414">
    <property type="protein sequence ID" value="HIT76746.1"/>
    <property type="molecule type" value="Genomic_DNA"/>
</dbReference>
<sequence length="268" mass="28781">MTQTTETTYLFDNSSDDGGTHVDALGAVLDRHSFEILDQTGIRPGQSCLDVGAGGGSVSRWLADRVGPGGEVVALDIDTSRLGGHPGVQVHQHDLNDGLQGDLAGPYDLIHARLVLMHLPRREEVLAELVGALAPGGWLVIGDVTNRPISPLSAHSARDIAVWERIQYLSHEVVSPAGGVDLAWAGRINHAMVEAGLEELYGVEVSETVNGGSPGALLHAVLNAQAATPLLGAGAQPWELERYQELTRDPAFRTWFYQFVCFRGRKPM</sequence>
<comment type="caution">
    <text evidence="2">The sequence shown here is derived from an EMBL/GenBank/DDBJ whole genome shotgun (WGS) entry which is preliminary data.</text>
</comment>
<evidence type="ECO:0000256" key="1">
    <source>
        <dbReference type="ARBA" id="ARBA00022679"/>
    </source>
</evidence>
<dbReference type="PANTHER" id="PTHR43861">
    <property type="entry name" value="TRANS-ACONITATE 2-METHYLTRANSFERASE-RELATED"/>
    <property type="match status" value="1"/>
</dbReference>
<dbReference type="CDD" id="cd02440">
    <property type="entry name" value="AdoMet_MTases"/>
    <property type="match status" value="1"/>
</dbReference>
<dbReference type="Gene3D" id="3.40.50.150">
    <property type="entry name" value="Vaccinia Virus protein VP39"/>
    <property type="match status" value="1"/>
</dbReference>
<gene>
    <name evidence="2" type="ORF">IAA98_14295</name>
</gene>
<accession>A0A9D1H046</accession>